<feature type="transmembrane region" description="Helical" evidence="1">
    <location>
        <begin position="21"/>
        <end position="40"/>
    </location>
</feature>
<dbReference type="Proteomes" id="UP000321787">
    <property type="component" value="Unassembled WGS sequence"/>
</dbReference>
<comment type="caution">
    <text evidence="2">The sequence shown here is derived from an EMBL/GenBank/DDBJ whole genome shotgun (WGS) entry which is preliminary data.</text>
</comment>
<keyword evidence="1" id="KW-0812">Transmembrane</keyword>
<reference evidence="2 3" key="1">
    <citation type="submission" date="2019-07" db="EMBL/GenBank/DDBJ databases">
        <title>Whole genome shotgun sequence of Aliivibrio fischeri NBRC 101058.</title>
        <authorList>
            <person name="Hosoyama A."/>
            <person name="Uohara A."/>
            <person name="Ohji S."/>
            <person name="Ichikawa N."/>
        </authorList>
    </citation>
    <scope>NUCLEOTIDE SEQUENCE [LARGE SCALE GENOMIC DNA]</scope>
    <source>
        <strain evidence="2 3">NBRC 101058</strain>
    </source>
</reference>
<sequence>MTKRPELFRFKLHKLIRNITMHPHLLLVIFSFGSVSFFAYTQGDESEFFMPFWYAGVSVAHNNSRWI</sequence>
<organism evidence="2 3">
    <name type="scientific">Aliivibrio fischeri</name>
    <name type="common">Vibrio fischeri</name>
    <dbReference type="NCBI Taxonomy" id="668"/>
    <lineage>
        <taxon>Bacteria</taxon>
        <taxon>Pseudomonadati</taxon>
        <taxon>Pseudomonadota</taxon>
        <taxon>Gammaproteobacteria</taxon>
        <taxon>Vibrionales</taxon>
        <taxon>Vibrionaceae</taxon>
        <taxon>Aliivibrio</taxon>
    </lineage>
</organism>
<evidence type="ECO:0000313" key="2">
    <source>
        <dbReference type="EMBL" id="GEK16122.1"/>
    </source>
</evidence>
<evidence type="ECO:0000256" key="1">
    <source>
        <dbReference type="SAM" id="Phobius"/>
    </source>
</evidence>
<gene>
    <name evidence="2" type="ORF">AFI02nite_41580</name>
</gene>
<proteinExistence type="predicted"/>
<protein>
    <submittedName>
        <fullName evidence="2">Uncharacterized protein</fullName>
    </submittedName>
</protein>
<keyword evidence="1" id="KW-0472">Membrane</keyword>
<dbReference type="EMBL" id="BJTZ01000069">
    <property type="protein sequence ID" value="GEK16122.1"/>
    <property type="molecule type" value="Genomic_DNA"/>
</dbReference>
<evidence type="ECO:0000313" key="3">
    <source>
        <dbReference type="Proteomes" id="UP000321787"/>
    </source>
</evidence>
<dbReference type="AlphaFoldDB" id="A0A510UN82"/>
<name>A0A510UN82_ALIFS</name>
<accession>A0A510UN82</accession>
<keyword evidence="1" id="KW-1133">Transmembrane helix</keyword>